<organism evidence="2">
    <name type="scientific">Tabanus bromius</name>
    <name type="common">Band-eyed brown horse fly</name>
    <dbReference type="NCBI Taxonomy" id="304241"/>
    <lineage>
        <taxon>Eukaryota</taxon>
        <taxon>Metazoa</taxon>
        <taxon>Ecdysozoa</taxon>
        <taxon>Arthropoda</taxon>
        <taxon>Hexapoda</taxon>
        <taxon>Insecta</taxon>
        <taxon>Pterygota</taxon>
        <taxon>Neoptera</taxon>
        <taxon>Endopterygota</taxon>
        <taxon>Diptera</taxon>
        <taxon>Brachycera</taxon>
        <taxon>Tabanomorpha</taxon>
        <taxon>Tabanoidea</taxon>
        <taxon>Tabanidae</taxon>
        <taxon>Tabanus</taxon>
    </lineage>
</organism>
<proteinExistence type="evidence at transcript level"/>
<name>A0A0K8TK91_TABBR</name>
<feature type="non-terminal residue" evidence="2">
    <location>
        <position position="259"/>
    </location>
</feature>
<feature type="domain" description="DUF5645" evidence="1">
    <location>
        <begin position="4"/>
        <end position="130"/>
    </location>
</feature>
<sequence length="259" mass="30034">DLDVLQPFSMERLELIEAICRKKLPETLRAHHYIFNFNRWKREYSEQYLNETISSDLCRVVFYGPRDGDVKNCTFVAISGENNYHVAPFTLQESCEELQECIEKTQRIKWELGPYISHIEEAHIKILKNVLASKKVYSVEPNYIMYIPKEDILKYSIKIPVGTHLGPLKAQDAELVNDAWRFKNHGSLEYIRTLINLNGGVGLYSNENEELLSWILTSDNFCPGFAQTIPSSRRKGYAEVCMKLLLKRMTEKYNTDGLA</sequence>
<feature type="non-terminal residue" evidence="2">
    <location>
        <position position="1"/>
    </location>
</feature>
<dbReference type="PANTHER" id="PTHR20958">
    <property type="entry name" value="GLYCINE N-ACYLTRANSFERASE-LIKE PROTEIN"/>
    <property type="match status" value="1"/>
</dbReference>
<evidence type="ECO:0000313" key="2">
    <source>
        <dbReference type="EMBL" id="JAI14629.1"/>
    </source>
</evidence>
<dbReference type="InterPro" id="IPR053225">
    <property type="entry name" value="Acyl-CoA_N-acyltransferase"/>
</dbReference>
<dbReference type="InterPro" id="IPR041506">
    <property type="entry name" value="DUF5645"/>
</dbReference>
<dbReference type="Pfam" id="PF18713">
    <property type="entry name" value="DUF5645"/>
    <property type="match status" value="1"/>
</dbReference>
<accession>A0A0K8TK91</accession>
<dbReference type="SUPFAM" id="SSF55729">
    <property type="entry name" value="Acyl-CoA N-acyltransferases (Nat)"/>
    <property type="match status" value="1"/>
</dbReference>
<dbReference type="AlphaFoldDB" id="A0A0K8TK91"/>
<dbReference type="EMBL" id="GDAI01002974">
    <property type="protein sequence ID" value="JAI14629.1"/>
    <property type="molecule type" value="mRNA"/>
</dbReference>
<dbReference type="Gene3D" id="3.40.630.30">
    <property type="match status" value="2"/>
</dbReference>
<evidence type="ECO:0000259" key="1">
    <source>
        <dbReference type="Pfam" id="PF18713"/>
    </source>
</evidence>
<protein>
    <recommendedName>
        <fullName evidence="1">DUF5645 domain-containing protein</fullName>
    </recommendedName>
</protein>
<dbReference type="InterPro" id="IPR016181">
    <property type="entry name" value="Acyl_CoA_acyltransferase"/>
</dbReference>
<dbReference type="PANTHER" id="PTHR20958:SF6">
    <property type="entry name" value="GLYCINE N-ACYLTRANSFERASE-LIKE PROTEIN"/>
    <property type="match status" value="1"/>
</dbReference>
<reference evidence="2" key="1">
    <citation type="journal article" date="2015" name="Insect Biochem. Mol. Biol.">
        <title>An insight into the sialome of the horse fly, Tabanus bromius.</title>
        <authorList>
            <person name="Ribeiro J.M."/>
            <person name="Kazimirova M."/>
            <person name="Takac P."/>
            <person name="Andersen J.F."/>
            <person name="Francischetti I.M."/>
        </authorList>
    </citation>
    <scope>NUCLEOTIDE SEQUENCE</scope>
</reference>